<keyword evidence="3" id="KW-1185">Reference proteome</keyword>
<dbReference type="RefSeq" id="WP_181731590.1">
    <property type="nucleotide sequence ID" value="NZ_JACEIR010000002.1"/>
</dbReference>
<dbReference type="Gene3D" id="2.40.50.140">
    <property type="entry name" value="Nucleic acid-binding proteins"/>
    <property type="match status" value="1"/>
</dbReference>
<dbReference type="InterPro" id="IPR003029">
    <property type="entry name" value="S1_domain"/>
</dbReference>
<gene>
    <name evidence="2" type="ORF">I8U20_08165</name>
</gene>
<dbReference type="SUPFAM" id="SSF50249">
    <property type="entry name" value="Nucleic acid-binding proteins"/>
    <property type="match status" value="1"/>
</dbReference>
<dbReference type="EMBL" id="JAECVW010000003">
    <property type="protein sequence ID" value="MBH8595305.1"/>
    <property type="molecule type" value="Genomic_DNA"/>
</dbReference>
<evidence type="ECO:0000259" key="1">
    <source>
        <dbReference type="PROSITE" id="PS50126"/>
    </source>
</evidence>
<accession>A0A8I1DF66</accession>
<feature type="domain" description="S1 motif" evidence="1">
    <location>
        <begin position="24"/>
        <end position="88"/>
    </location>
</feature>
<sequence>MSIDERIDKFLHSDRKAPLPYAVGDIVKVRITRIMDYGAFVVTKDEHMASGLIHISQIPDGVTVEVNQVIDAEVRQVKEDHKVEFSLMHMDKRDNPFRLLENVKNELPKKEVPQDEVDQIIQDLSKEFGVVSEESKTIIKDMVREMGVYQFTKAMMRTLPQFQRDLVYHFLKELSSQGREHL</sequence>
<name>A0A8I1DF66_THEIN</name>
<dbReference type="Proteomes" id="UP000633619">
    <property type="component" value="Unassembled WGS sequence"/>
</dbReference>
<evidence type="ECO:0000313" key="3">
    <source>
        <dbReference type="Proteomes" id="UP000633619"/>
    </source>
</evidence>
<reference evidence="2 3" key="1">
    <citation type="submission" date="2020-12" db="EMBL/GenBank/DDBJ databases">
        <title>WGS of Thermoactinomyces spp.</title>
        <authorList>
            <person name="Cheng K."/>
        </authorList>
    </citation>
    <scope>NUCLEOTIDE SEQUENCE [LARGE SCALE GENOMIC DNA]</scope>
    <source>
        <strain evidence="3">CICC 10671\DSM 43846</strain>
    </source>
</reference>
<comment type="caution">
    <text evidence="2">The sequence shown here is derived from an EMBL/GenBank/DDBJ whole genome shotgun (WGS) entry which is preliminary data.</text>
</comment>
<dbReference type="AlphaFoldDB" id="A0A8I1DF66"/>
<protein>
    <submittedName>
        <fullName evidence="2">S1 RNA-binding domain-containing protein</fullName>
    </submittedName>
</protein>
<proteinExistence type="predicted"/>
<dbReference type="SMART" id="SM00316">
    <property type="entry name" value="S1"/>
    <property type="match status" value="1"/>
</dbReference>
<organism evidence="2 3">
    <name type="scientific">Thermoactinomyces intermedius</name>
    <dbReference type="NCBI Taxonomy" id="2024"/>
    <lineage>
        <taxon>Bacteria</taxon>
        <taxon>Bacillati</taxon>
        <taxon>Bacillota</taxon>
        <taxon>Bacilli</taxon>
        <taxon>Bacillales</taxon>
        <taxon>Thermoactinomycetaceae</taxon>
        <taxon>Thermoactinomyces</taxon>
    </lineage>
</organism>
<dbReference type="PROSITE" id="PS50126">
    <property type="entry name" value="S1"/>
    <property type="match status" value="1"/>
</dbReference>
<dbReference type="GO" id="GO:0003676">
    <property type="term" value="F:nucleic acid binding"/>
    <property type="evidence" value="ECO:0007669"/>
    <property type="project" value="InterPro"/>
</dbReference>
<dbReference type="InterPro" id="IPR012340">
    <property type="entry name" value="NA-bd_OB-fold"/>
</dbReference>
<dbReference type="Pfam" id="PF00575">
    <property type="entry name" value="S1"/>
    <property type="match status" value="1"/>
</dbReference>
<evidence type="ECO:0000313" key="2">
    <source>
        <dbReference type="EMBL" id="MBH8595305.1"/>
    </source>
</evidence>